<comment type="caution">
    <text evidence="2">The sequence shown here is derived from an EMBL/GenBank/DDBJ whole genome shotgun (WGS) entry which is preliminary data.</text>
</comment>
<dbReference type="Proteomes" id="UP001341840">
    <property type="component" value="Unassembled WGS sequence"/>
</dbReference>
<dbReference type="EMBL" id="JASCZI010242616">
    <property type="protein sequence ID" value="MED6211612.1"/>
    <property type="molecule type" value="Genomic_DNA"/>
</dbReference>
<feature type="region of interest" description="Disordered" evidence="1">
    <location>
        <begin position="122"/>
        <end position="151"/>
    </location>
</feature>
<sequence>MENVVPEELQPEPLVVITPIQPEQPSKSPEAVVESVDAEVEVPAPVVENVVHEEIQPEPLLSSCPHNLNYNLGGAEDPGEENEVEPGPINIEIPLEPKLTLSLWLQPEAESADEVITTVLLSMNQEGPSSQDGKQIQQPEDEDQYKTPGAAPISLEDRCFIWATIANDNKYETIF</sequence>
<reference evidence="2 3" key="1">
    <citation type="journal article" date="2023" name="Plants (Basel)">
        <title>Bridging the Gap: Combining Genomics and Transcriptomics Approaches to Understand Stylosanthes scabra, an Orphan Legume from the Brazilian Caatinga.</title>
        <authorList>
            <person name="Ferreira-Neto J.R.C."/>
            <person name="da Silva M.D."/>
            <person name="Binneck E."/>
            <person name="de Melo N.F."/>
            <person name="da Silva R.H."/>
            <person name="de Melo A.L.T.M."/>
            <person name="Pandolfi V."/>
            <person name="Bustamante F.O."/>
            <person name="Brasileiro-Vidal A.C."/>
            <person name="Benko-Iseppon A.M."/>
        </authorList>
    </citation>
    <scope>NUCLEOTIDE SEQUENCE [LARGE SCALE GENOMIC DNA]</scope>
    <source>
        <tissue evidence="2">Leaves</tissue>
    </source>
</reference>
<accession>A0ABU6YPC8</accession>
<feature type="compositionally biased region" description="Polar residues" evidence="1">
    <location>
        <begin position="122"/>
        <end position="138"/>
    </location>
</feature>
<name>A0ABU6YPC8_9FABA</name>
<organism evidence="2 3">
    <name type="scientific">Stylosanthes scabra</name>
    <dbReference type="NCBI Taxonomy" id="79078"/>
    <lineage>
        <taxon>Eukaryota</taxon>
        <taxon>Viridiplantae</taxon>
        <taxon>Streptophyta</taxon>
        <taxon>Embryophyta</taxon>
        <taxon>Tracheophyta</taxon>
        <taxon>Spermatophyta</taxon>
        <taxon>Magnoliopsida</taxon>
        <taxon>eudicotyledons</taxon>
        <taxon>Gunneridae</taxon>
        <taxon>Pentapetalae</taxon>
        <taxon>rosids</taxon>
        <taxon>fabids</taxon>
        <taxon>Fabales</taxon>
        <taxon>Fabaceae</taxon>
        <taxon>Papilionoideae</taxon>
        <taxon>50 kb inversion clade</taxon>
        <taxon>dalbergioids sensu lato</taxon>
        <taxon>Dalbergieae</taxon>
        <taxon>Pterocarpus clade</taxon>
        <taxon>Stylosanthes</taxon>
    </lineage>
</organism>
<protein>
    <submittedName>
        <fullName evidence="2">Uncharacterized protein</fullName>
    </submittedName>
</protein>
<proteinExistence type="predicted"/>
<evidence type="ECO:0000256" key="1">
    <source>
        <dbReference type="SAM" id="MobiDB-lite"/>
    </source>
</evidence>
<evidence type="ECO:0000313" key="3">
    <source>
        <dbReference type="Proteomes" id="UP001341840"/>
    </source>
</evidence>
<keyword evidence="3" id="KW-1185">Reference proteome</keyword>
<gene>
    <name evidence="2" type="ORF">PIB30_075422</name>
</gene>
<evidence type="ECO:0000313" key="2">
    <source>
        <dbReference type="EMBL" id="MED6211612.1"/>
    </source>
</evidence>